<feature type="transmembrane region" description="Helical" evidence="2">
    <location>
        <begin position="315"/>
        <end position="334"/>
    </location>
</feature>
<dbReference type="EMBL" id="BAAAZY010000022">
    <property type="protein sequence ID" value="GAA4078356.1"/>
    <property type="molecule type" value="Genomic_DNA"/>
</dbReference>
<evidence type="ECO:0000256" key="1">
    <source>
        <dbReference type="SAM" id="MobiDB-lite"/>
    </source>
</evidence>
<feature type="transmembrane region" description="Helical" evidence="2">
    <location>
        <begin position="277"/>
        <end position="295"/>
    </location>
</feature>
<evidence type="ECO:0000313" key="3">
    <source>
        <dbReference type="EMBL" id="GAA4078356.1"/>
    </source>
</evidence>
<organism evidence="3 4">
    <name type="scientific">Streptomyces shaanxiensis</name>
    <dbReference type="NCBI Taxonomy" id="653357"/>
    <lineage>
        <taxon>Bacteria</taxon>
        <taxon>Bacillati</taxon>
        <taxon>Actinomycetota</taxon>
        <taxon>Actinomycetes</taxon>
        <taxon>Kitasatosporales</taxon>
        <taxon>Streptomycetaceae</taxon>
        <taxon>Streptomyces</taxon>
    </lineage>
</organism>
<feature type="region of interest" description="Disordered" evidence="1">
    <location>
        <begin position="351"/>
        <end position="373"/>
    </location>
</feature>
<feature type="transmembrane region" description="Helical" evidence="2">
    <location>
        <begin position="201"/>
        <end position="219"/>
    </location>
</feature>
<evidence type="ECO:0000256" key="2">
    <source>
        <dbReference type="SAM" id="Phobius"/>
    </source>
</evidence>
<proteinExistence type="predicted"/>
<gene>
    <name evidence="3" type="ORF">GCM10022233_67020</name>
</gene>
<keyword evidence="4" id="KW-1185">Reference proteome</keyword>
<name>A0ABP7W157_9ACTN</name>
<feature type="transmembrane region" description="Helical" evidence="2">
    <location>
        <begin position="231"/>
        <end position="252"/>
    </location>
</feature>
<evidence type="ECO:0000313" key="4">
    <source>
        <dbReference type="Proteomes" id="UP001499984"/>
    </source>
</evidence>
<feature type="transmembrane region" description="Helical" evidence="2">
    <location>
        <begin position="6"/>
        <end position="28"/>
    </location>
</feature>
<keyword evidence="2" id="KW-0812">Transmembrane</keyword>
<comment type="caution">
    <text evidence="3">The sequence shown here is derived from an EMBL/GenBank/DDBJ whole genome shotgun (WGS) entry which is preliminary data.</text>
</comment>
<keyword evidence="2" id="KW-0472">Membrane</keyword>
<protein>
    <submittedName>
        <fullName evidence="3">Uncharacterized protein</fullName>
    </submittedName>
</protein>
<dbReference type="RefSeq" id="WP_425587553.1">
    <property type="nucleotide sequence ID" value="NZ_BAAAZY010000022.1"/>
</dbReference>
<keyword evidence="2" id="KW-1133">Transmembrane helix</keyword>
<dbReference type="Proteomes" id="UP001499984">
    <property type="component" value="Unassembled WGS sequence"/>
</dbReference>
<reference evidence="4" key="1">
    <citation type="journal article" date="2019" name="Int. J. Syst. Evol. Microbiol.">
        <title>The Global Catalogue of Microorganisms (GCM) 10K type strain sequencing project: providing services to taxonomists for standard genome sequencing and annotation.</title>
        <authorList>
            <consortium name="The Broad Institute Genomics Platform"/>
            <consortium name="The Broad Institute Genome Sequencing Center for Infectious Disease"/>
            <person name="Wu L."/>
            <person name="Ma J."/>
        </authorList>
    </citation>
    <scope>NUCLEOTIDE SEQUENCE [LARGE SCALE GENOMIC DNA]</scope>
    <source>
        <strain evidence="4">JCM 16925</strain>
    </source>
</reference>
<accession>A0ABP7W157</accession>
<sequence>MDWLSAQDVVAVVAVVVGVVASVATVWYDRRVPRRKRIGYRVQLDSPIDDDAWRRPAGVRLGLFDEAPGMDDATLVLLRVENDGTQSIGGDDYTGPESHGLTVVFADRTVRGVSVTQPPCLDHLMDHFTSPRGFGYQADQLRLPRVPLHQGDHFKVLVLLSGGRVGSPVRLLGGIRDGEVHPNRAATPDDRPPLFNNAARLVAFALTFCVLVLAGVVLTRDGVSGGGDVPAAQVVGATVAAAALGAFAGAVLRHRGRHHVPSASVQVADPVRRFREVILLAAVALLGYAIAFLAGRPLLDEPHPLGFDASETAQVIVAIAGLTSGVTAGAAAIIKAVAHLTYARADLLRARGNQPRSETGEDPDAEMQPASGE</sequence>